<dbReference type="InterPro" id="IPR019734">
    <property type="entry name" value="TPR_rpt"/>
</dbReference>
<feature type="region of interest" description="Disordered" evidence="3">
    <location>
        <begin position="382"/>
        <end position="422"/>
    </location>
</feature>
<dbReference type="RefSeq" id="WP_110172799.1">
    <property type="nucleotide sequence ID" value="NZ_CP015136.1"/>
</dbReference>
<dbReference type="PANTHER" id="PTHR45586">
    <property type="entry name" value="TPR REPEAT-CONTAINING PROTEIN PA4667"/>
    <property type="match status" value="1"/>
</dbReference>
<dbReference type="STRING" id="1855912.LuPra_04481"/>
<evidence type="ECO:0000256" key="3">
    <source>
        <dbReference type="SAM" id="MobiDB-lite"/>
    </source>
</evidence>
<name>A0A143PTW0_LUTPR</name>
<evidence type="ECO:0000256" key="4">
    <source>
        <dbReference type="SAM" id="SignalP"/>
    </source>
</evidence>
<keyword evidence="2" id="KW-0802">TPR repeat</keyword>
<evidence type="ECO:0000256" key="1">
    <source>
        <dbReference type="ARBA" id="ARBA00022737"/>
    </source>
</evidence>
<reference evidence="6" key="2">
    <citation type="submission" date="2016-04" db="EMBL/GenBank/DDBJ databases">
        <title>First Complete Genome Sequence of a Subdivision 6 Acidobacterium.</title>
        <authorList>
            <person name="Huang S."/>
            <person name="Vieira S."/>
            <person name="Bunk B."/>
            <person name="Riedel T."/>
            <person name="Sproeer C."/>
            <person name="Overmann J."/>
        </authorList>
    </citation>
    <scope>NUCLEOTIDE SEQUENCE [LARGE SCALE GENOMIC DNA]</scope>
    <source>
        <strain evidence="6">DSM 100886 HEG_-6_39</strain>
    </source>
</reference>
<organism evidence="5 6">
    <name type="scientific">Luteitalea pratensis</name>
    <dbReference type="NCBI Taxonomy" id="1855912"/>
    <lineage>
        <taxon>Bacteria</taxon>
        <taxon>Pseudomonadati</taxon>
        <taxon>Acidobacteriota</taxon>
        <taxon>Vicinamibacteria</taxon>
        <taxon>Vicinamibacterales</taxon>
        <taxon>Vicinamibacteraceae</taxon>
        <taxon>Luteitalea</taxon>
    </lineage>
</organism>
<dbReference type="Pfam" id="PF13432">
    <property type="entry name" value="TPR_16"/>
    <property type="match status" value="2"/>
</dbReference>
<keyword evidence="5" id="KW-0449">Lipoprotein</keyword>
<dbReference type="SUPFAM" id="SSF48452">
    <property type="entry name" value="TPR-like"/>
    <property type="match status" value="2"/>
</dbReference>
<dbReference type="InterPro" id="IPR011990">
    <property type="entry name" value="TPR-like_helical_dom_sf"/>
</dbReference>
<evidence type="ECO:0000256" key="2">
    <source>
        <dbReference type="ARBA" id="ARBA00022803"/>
    </source>
</evidence>
<dbReference type="Gene3D" id="1.25.40.10">
    <property type="entry name" value="Tetratricopeptide repeat domain"/>
    <property type="match status" value="3"/>
</dbReference>
<proteinExistence type="predicted"/>
<dbReference type="Proteomes" id="UP000076079">
    <property type="component" value="Chromosome"/>
</dbReference>
<dbReference type="OrthoDB" id="108535at2"/>
<dbReference type="KEGG" id="abac:LuPra_04481"/>
<dbReference type="SMART" id="SM00028">
    <property type="entry name" value="TPR"/>
    <property type="match status" value="4"/>
</dbReference>
<dbReference type="EMBL" id="CP015136">
    <property type="protein sequence ID" value="AMY11234.1"/>
    <property type="molecule type" value="Genomic_DNA"/>
</dbReference>
<feature type="compositionally biased region" description="Basic and acidic residues" evidence="3">
    <location>
        <begin position="382"/>
        <end position="392"/>
    </location>
</feature>
<feature type="signal peptide" evidence="4">
    <location>
        <begin position="1"/>
        <end position="26"/>
    </location>
</feature>
<dbReference type="PANTHER" id="PTHR45586:SF1">
    <property type="entry name" value="LIPOPOLYSACCHARIDE ASSEMBLY PROTEIN B"/>
    <property type="match status" value="1"/>
</dbReference>
<dbReference type="AlphaFoldDB" id="A0A143PTW0"/>
<keyword evidence="6" id="KW-1185">Reference proteome</keyword>
<evidence type="ECO:0000313" key="6">
    <source>
        <dbReference type="Proteomes" id="UP000076079"/>
    </source>
</evidence>
<accession>A0A143PTW0</accession>
<dbReference type="InterPro" id="IPR051012">
    <property type="entry name" value="CellSynth/LPSAsmb/PSIAsmb"/>
</dbReference>
<evidence type="ECO:0000313" key="5">
    <source>
        <dbReference type="EMBL" id="AMY11234.1"/>
    </source>
</evidence>
<gene>
    <name evidence="5" type="ORF">LuPra_04481</name>
</gene>
<keyword evidence="1" id="KW-0677">Repeat</keyword>
<keyword evidence="4" id="KW-0732">Signal</keyword>
<protein>
    <submittedName>
        <fullName evidence="5">Putative PEP-CTERM system TPR-repeat lipoprotein</fullName>
    </submittedName>
</protein>
<sequence precursor="true">MTWLGRIACVLLSAMSAMCLPVPATAQGAATLTPSVLVMPLRPLGDDPRALWLGEGVALLVADGLTSLGRPAVPRIDRVAAFDALELPADRELSRATLLRAAIVMGVRDLVTGTVSLAGETLTVSVRVVQVEAGRGNPEIREQGPLGDVVAIAGRIAATIAGAPPGTPVVGYDPPPSLEVFEAFVKGLVAETPATQLRFLEQAVKDAPGYARAHLAIWEVCTDEEQHARALAAAQAVPASSRFSRRARFAAGLSLTNLKRWEEAFTAYKSLLDESATAAVYNNLGVIQARRGSITAQTGKPAWYFSRASEAASDSPDYFFNLGYAYWLDKDTPAAIYWLREVVRRRPADGEAHYVLAAALLATNNTAEATRERDLARQLSSRFDEWDQRPSEDAVGGVPRGLERASETEATPVRADSGLVSTTQQDHQQLARFHFDRGLRLEEQLQDREAISEFRKSLYLAPYDAQTHLALGRVLVRSGRLRDAIESLKISLWSAESLDARLLLAEALLGTGETAEAQVHADRALQLAPESAVARALVERVRATPARTP</sequence>
<feature type="chain" id="PRO_5007511949" evidence="4">
    <location>
        <begin position="27"/>
        <end position="549"/>
    </location>
</feature>
<reference evidence="5 6" key="1">
    <citation type="journal article" date="2016" name="Genome Announc.">
        <title>First Complete Genome Sequence of a Subdivision 6 Acidobacterium Strain.</title>
        <authorList>
            <person name="Huang S."/>
            <person name="Vieira S."/>
            <person name="Bunk B."/>
            <person name="Riedel T."/>
            <person name="Sproer C."/>
            <person name="Overmann J."/>
        </authorList>
    </citation>
    <scope>NUCLEOTIDE SEQUENCE [LARGE SCALE GENOMIC DNA]</scope>
    <source>
        <strain evidence="6">DSM 100886 HEG_-6_39</strain>
    </source>
</reference>